<protein>
    <submittedName>
        <fullName evidence="1">Uncharacterized protein</fullName>
    </submittedName>
</protein>
<dbReference type="EMBL" id="JACXVP010000007">
    <property type="protein sequence ID" value="KAG5598142.1"/>
    <property type="molecule type" value="Genomic_DNA"/>
</dbReference>
<sequence length="257" mass="27921">MDPVSPDSQNGLFSRSNDPRSKNIPHFADFCVLIVHGFLVIRNSNVIFSEIFHGLHGFLAILNSNVIFAEIFHGRPLRPYLWTQFSLTAKTAHFQGQLSLGAGFNNDPSAGSPMKTFSRVLLRLNDKPSFLPSASSSGQKFIFSPSFTSTDKFGVLRVSDMGSHPSKALRNLEANSLSSFEPSVVLTCSSCDTTICWLGSFGIGLGLFKVESIGPLPLPAGGRPKFRFEVSENSRVFVVTARGLELPPAGFSPLPIV</sequence>
<reference evidence="1 2" key="1">
    <citation type="submission" date="2020-09" db="EMBL/GenBank/DDBJ databases">
        <title>De no assembly of potato wild relative species, Solanum commersonii.</title>
        <authorList>
            <person name="Cho K."/>
        </authorList>
    </citation>
    <scope>NUCLEOTIDE SEQUENCE [LARGE SCALE GENOMIC DNA]</scope>
    <source>
        <strain evidence="1">LZ3.2</strain>
        <tissue evidence="1">Leaf</tissue>
    </source>
</reference>
<keyword evidence="2" id="KW-1185">Reference proteome</keyword>
<dbReference type="AlphaFoldDB" id="A0A9J5YGL3"/>
<dbReference type="Proteomes" id="UP000824120">
    <property type="component" value="Chromosome 7"/>
</dbReference>
<name>A0A9J5YGL3_SOLCO</name>
<comment type="caution">
    <text evidence="1">The sequence shown here is derived from an EMBL/GenBank/DDBJ whole genome shotgun (WGS) entry which is preliminary data.</text>
</comment>
<evidence type="ECO:0000313" key="1">
    <source>
        <dbReference type="EMBL" id="KAG5598142.1"/>
    </source>
</evidence>
<organism evidence="1 2">
    <name type="scientific">Solanum commersonii</name>
    <name type="common">Commerson's wild potato</name>
    <name type="synonym">Commerson's nightshade</name>
    <dbReference type="NCBI Taxonomy" id="4109"/>
    <lineage>
        <taxon>Eukaryota</taxon>
        <taxon>Viridiplantae</taxon>
        <taxon>Streptophyta</taxon>
        <taxon>Embryophyta</taxon>
        <taxon>Tracheophyta</taxon>
        <taxon>Spermatophyta</taxon>
        <taxon>Magnoliopsida</taxon>
        <taxon>eudicotyledons</taxon>
        <taxon>Gunneridae</taxon>
        <taxon>Pentapetalae</taxon>
        <taxon>asterids</taxon>
        <taxon>lamiids</taxon>
        <taxon>Solanales</taxon>
        <taxon>Solanaceae</taxon>
        <taxon>Solanoideae</taxon>
        <taxon>Solaneae</taxon>
        <taxon>Solanum</taxon>
    </lineage>
</organism>
<dbReference type="OrthoDB" id="1685618at2759"/>
<gene>
    <name evidence="1" type="ORF">H5410_039374</name>
</gene>
<proteinExistence type="predicted"/>
<accession>A0A9J5YGL3</accession>
<evidence type="ECO:0000313" key="2">
    <source>
        <dbReference type="Proteomes" id="UP000824120"/>
    </source>
</evidence>